<organism evidence="1 2">
    <name type="scientific">Morella rubra</name>
    <name type="common">Chinese bayberry</name>
    <dbReference type="NCBI Taxonomy" id="262757"/>
    <lineage>
        <taxon>Eukaryota</taxon>
        <taxon>Viridiplantae</taxon>
        <taxon>Streptophyta</taxon>
        <taxon>Embryophyta</taxon>
        <taxon>Tracheophyta</taxon>
        <taxon>Spermatophyta</taxon>
        <taxon>Magnoliopsida</taxon>
        <taxon>eudicotyledons</taxon>
        <taxon>Gunneridae</taxon>
        <taxon>Pentapetalae</taxon>
        <taxon>rosids</taxon>
        <taxon>fabids</taxon>
        <taxon>Fagales</taxon>
        <taxon>Myricaceae</taxon>
        <taxon>Morella</taxon>
    </lineage>
</organism>
<dbReference type="AlphaFoldDB" id="A0A6A1WRZ5"/>
<dbReference type="EMBL" id="RXIC02000019">
    <property type="protein sequence ID" value="KAB1225550.1"/>
    <property type="molecule type" value="Genomic_DNA"/>
</dbReference>
<accession>A0A6A1WRZ5</accession>
<gene>
    <name evidence="1" type="ORF">CJ030_MR1G002459</name>
</gene>
<evidence type="ECO:0000313" key="1">
    <source>
        <dbReference type="EMBL" id="KAB1225550.1"/>
    </source>
</evidence>
<dbReference type="OrthoDB" id="1750909at2759"/>
<comment type="caution">
    <text evidence="1">The sequence shown here is derived from an EMBL/GenBank/DDBJ whole genome shotgun (WGS) entry which is preliminary data.</text>
</comment>
<sequence length="88" mass="10416">MHNREKIGSHIVDYFTRLFSATPSHFPHGLDDLIPKVITAKDNTRLQRIPDETEIWAAVQSLRRIKAPEPDRFTALFYQRFWPQIKLK</sequence>
<evidence type="ECO:0000313" key="2">
    <source>
        <dbReference type="Proteomes" id="UP000516437"/>
    </source>
</evidence>
<keyword evidence="2" id="KW-1185">Reference proteome</keyword>
<reference evidence="1 2" key="1">
    <citation type="journal article" date="2019" name="Plant Biotechnol. J.">
        <title>The red bayberry genome and genetic basis of sex determination.</title>
        <authorList>
            <person name="Jia H.M."/>
            <person name="Jia H.J."/>
            <person name="Cai Q.L."/>
            <person name="Wang Y."/>
            <person name="Zhao H.B."/>
            <person name="Yang W.F."/>
            <person name="Wang G.Y."/>
            <person name="Li Y.H."/>
            <person name="Zhan D.L."/>
            <person name="Shen Y.T."/>
            <person name="Niu Q.F."/>
            <person name="Chang L."/>
            <person name="Qiu J."/>
            <person name="Zhao L."/>
            <person name="Xie H.B."/>
            <person name="Fu W.Y."/>
            <person name="Jin J."/>
            <person name="Li X.W."/>
            <person name="Jiao Y."/>
            <person name="Zhou C.C."/>
            <person name="Tu T."/>
            <person name="Chai C.Y."/>
            <person name="Gao J.L."/>
            <person name="Fan L.J."/>
            <person name="van de Weg E."/>
            <person name="Wang J.Y."/>
            <person name="Gao Z.S."/>
        </authorList>
    </citation>
    <scope>NUCLEOTIDE SEQUENCE [LARGE SCALE GENOMIC DNA]</scope>
    <source>
        <tissue evidence="1">Leaves</tissue>
    </source>
</reference>
<protein>
    <submittedName>
        <fullName evidence="1">Uncharacterized protein</fullName>
    </submittedName>
</protein>
<proteinExistence type="predicted"/>
<dbReference type="Proteomes" id="UP000516437">
    <property type="component" value="Chromosome 1"/>
</dbReference>
<name>A0A6A1WRZ5_9ROSI</name>